<feature type="non-terminal residue" evidence="1">
    <location>
        <position position="86"/>
    </location>
</feature>
<proteinExistence type="predicted"/>
<keyword evidence="2" id="KW-1185">Reference proteome</keyword>
<protein>
    <submittedName>
        <fullName evidence="1">Uncharacterized protein</fullName>
    </submittedName>
</protein>
<name>A0AAN5I3G1_9BILA</name>
<sequence length="86" mass="9669">KLSNEIILDLFKQAREAGSITLVLFYNPERLRDVEIGWEVARKQLETLTEGNALLKSKAMELEGRIEILKDNSGPARLSRTVALST</sequence>
<gene>
    <name evidence="1" type="ORF">PMAYCL1PPCAC_20474</name>
</gene>
<evidence type="ECO:0000313" key="1">
    <source>
        <dbReference type="EMBL" id="GMR50279.1"/>
    </source>
</evidence>
<evidence type="ECO:0000313" key="2">
    <source>
        <dbReference type="Proteomes" id="UP001328107"/>
    </source>
</evidence>
<accession>A0AAN5I3G1</accession>
<organism evidence="1 2">
    <name type="scientific">Pristionchus mayeri</name>
    <dbReference type="NCBI Taxonomy" id="1317129"/>
    <lineage>
        <taxon>Eukaryota</taxon>
        <taxon>Metazoa</taxon>
        <taxon>Ecdysozoa</taxon>
        <taxon>Nematoda</taxon>
        <taxon>Chromadorea</taxon>
        <taxon>Rhabditida</taxon>
        <taxon>Rhabditina</taxon>
        <taxon>Diplogasteromorpha</taxon>
        <taxon>Diplogasteroidea</taxon>
        <taxon>Neodiplogasteridae</taxon>
        <taxon>Pristionchus</taxon>
    </lineage>
</organism>
<comment type="caution">
    <text evidence="1">The sequence shown here is derived from an EMBL/GenBank/DDBJ whole genome shotgun (WGS) entry which is preliminary data.</text>
</comment>
<feature type="non-terminal residue" evidence="1">
    <location>
        <position position="1"/>
    </location>
</feature>
<reference evidence="2" key="1">
    <citation type="submission" date="2022-10" db="EMBL/GenBank/DDBJ databases">
        <title>Genome assembly of Pristionchus species.</title>
        <authorList>
            <person name="Yoshida K."/>
            <person name="Sommer R.J."/>
        </authorList>
    </citation>
    <scope>NUCLEOTIDE SEQUENCE [LARGE SCALE GENOMIC DNA]</scope>
    <source>
        <strain evidence="2">RS5460</strain>
    </source>
</reference>
<dbReference type="AlphaFoldDB" id="A0AAN5I3G1"/>
<dbReference type="EMBL" id="BTRK01000004">
    <property type="protein sequence ID" value="GMR50279.1"/>
    <property type="molecule type" value="Genomic_DNA"/>
</dbReference>
<dbReference type="Proteomes" id="UP001328107">
    <property type="component" value="Unassembled WGS sequence"/>
</dbReference>